<evidence type="ECO:0000313" key="1">
    <source>
        <dbReference type="EMBL" id="MBC8569316.1"/>
    </source>
</evidence>
<dbReference type="EMBL" id="JACRTC010000001">
    <property type="protein sequence ID" value="MBC8569316.1"/>
    <property type="molecule type" value="Genomic_DNA"/>
</dbReference>
<dbReference type="Proteomes" id="UP000660861">
    <property type="component" value="Unassembled WGS sequence"/>
</dbReference>
<dbReference type="RefSeq" id="WP_262396423.1">
    <property type="nucleotide sequence ID" value="NZ_JACRTC010000001.1"/>
</dbReference>
<keyword evidence="2" id="KW-1185">Reference proteome</keyword>
<comment type="caution">
    <text evidence="1">The sequence shown here is derived from an EMBL/GenBank/DDBJ whole genome shotgun (WGS) entry which is preliminary data.</text>
</comment>
<protein>
    <submittedName>
        <fullName evidence="1">Uncharacterized protein</fullName>
    </submittedName>
</protein>
<accession>A0A926EBZ0</accession>
<evidence type="ECO:0000313" key="2">
    <source>
        <dbReference type="Proteomes" id="UP000660861"/>
    </source>
</evidence>
<dbReference type="AlphaFoldDB" id="A0A926EBZ0"/>
<name>A0A926EBZ0_9FIRM</name>
<reference evidence="1" key="1">
    <citation type="submission" date="2020-08" db="EMBL/GenBank/DDBJ databases">
        <title>Genome public.</title>
        <authorList>
            <person name="Liu C."/>
            <person name="Sun Q."/>
        </authorList>
    </citation>
    <scope>NUCLEOTIDE SEQUENCE</scope>
    <source>
        <strain evidence="1">NSJ-54</strain>
    </source>
</reference>
<organism evidence="1 2">
    <name type="scientific">Zongyangia hominis</name>
    <dbReference type="NCBI Taxonomy" id="2763677"/>
    <lineage>
        <taxon>Bacteria</taxon>
        <taxon>Bacillati</taxon>
        <taxon>Bacillota</taxon>
        <taxon>Clostridia</taxon>
        <taxon>Eubacteriales</taxon>
        <taxon>Oscillospiraceae</taxon>
        <taxon>Zongyangia</taxon>
    </lineage>
</organism>
<proteinExistence type="predicted"/>
<sequence>MQNPLQMNQQNPLENDPQMQQYFDTLPKYVQENIKQSGAKFCSLAELQQCAANLTQSQQ</sequence>
<gene>
    <name evidence="1" type="ORF">H8709_00535</name>
</gene>